<evidence type="ECO:0000313" key="2">
    <source>
        <dbReference type="EMBL" id="GGN19318.1"/>
    </source>
</evidence>
<sequence length="108" mass="11920">MWGMSVRLPERVGRAVAREVSFTSRRVDGHGAAEIGLVDRCVADDRLDGAVAELTAEIAANSAGTNRIYKALYARQSTMDRGEALRFERSLPFGLPEDRTARLNATRR</sequence>
<gene>
    <name evidence="2" type="ORF">GCM10011578_049150</name>
</gene>
<protein>
    <submittedName>
        <fullName evidence="2">Uncharacterized protein</fullName>
    </submittedName>
</protein>
<reference evidence="2" key="2">
    <citation type="submission" date="2020-09" db="EMBL/GenBank/DDBJ databases">
        <authorList>
            <person name="Sun Q."/>
            <person name="Zhou Y."/>
        </authorList>
    </citation>
    <scope>NUCLEOTIDE SEQUENCE</scope>
    <source>
        <strain evidence="2">CGMCC 4.7110</strain>
    </source>
</reference>
<dbReference type="PANTHER" id="PTHR43802">
    <property type="entry name" value="ENOYL-COA HYDRATASE"/>
    <property type="match status" value="1"/>
</dbReference>
<dbReference type="AlphaFoldDB" id="A0A917XF95"/>
<dbReference type="SUPFAM" id="SSF52096">
    <property type="entry name" value="ClpP/crotonase"/>
    <property type="match status" value="1"/>
</dbReference>
<dbReference type="GO" id="GO:0003824">
    <property type="term" value="F:catalytic activity"/>
    <property type="evidence" value="ECO:0007669"/>
    <property type="project" value="UniProtKB-ARBA"/>
</dbReference>
<organism evidence="2 3">
    <name type="scientific">Streptomyces fuscichromogenes</name>
    <dbReference type="NCBI Taxonomy" id="1324013"/>
    <lineage>
        <taxon>Bacteria</taxon>
        <taxon>Bacillati</taxon>
        <taxon>Actinomycetota</taxon>
        <taxon>Actinomycetes</taxon>
        <taxon>Kitasatosporales</taxon>
        <taxon>Streptomycetaceae</taxon>
        <taxon>Streptomyces</taxon>
    </lineage>
</organism>
<name>A0A917XF95_9ACTN</name>
<reference evidence="2" key="1">
    <citation type="journal article" date="2014" name="Int. J. Syst. Evol. Microbiol.">
        <title>Complete genome sequence of Corynebacterium casei LMG S-19264T (=DSM 44701T), isolated from a smear-ripened cheese.</title>
        <authorList>
            <consortium name="US DOE Joint Genome Institute (JGI-PGF)"/>
            <person name="Walter F."/>
            <person name="Albersmeier A."/>
            <person name="Kalinowski J."/>
            <person name="Ruckert C."/>
        </authorList>
    </citation>
    <scope>NUCLEOTIDE SEQUENCE</scope>
    <source>
        <strain evidence="2">CGMCC 4.7110</strain>
    </source>
</reference>
<evidence type="ECO:0000256" key="1">
    <source>
        <dbReference type="ARBA" id="ARBA00005254"/>
    </source>
</evidence>
<dbReference type="EMBL" id="BMML01000011">
    <property type="protein sequence ID" value="GGN19318.1"/>
    <property type="molecule type" value="Genomic_DNA"/>
</dbReference>
<accession>A0A917XF95</accession>
<dbReference type="InterPro" id="IPR029045">
    <property type="entry name" value="ClpP/crotonase-like_dom_sf"/>
</dbReference>
<keyword evidence="3" id="KW-1185">Reference proteome</keyword>
<proteinExistence type="inferred from homology"/>
<dbReference type="Gene3D" id="3.90.226.10">
    <property type="entry name" value="2-enoyl-CoA Hydratase, Chain A, domain 1"/>
    <property type="match status" value="1"/>
</dbReference>
<comment type="similarity">
    <text evidence="1">Belongs to the enoyl-CoA hydratase/isomerase family.</text>
</comment>
<dbReference type="InterPro" id="IPR001753">
    <property type="entry name" value="Enoyl-CoA_hydra/iso"/>
</dbReference>
<dbReference type="Proteomes" id="UP000653411">
    <property type="component" value="Unassembled WGS sequence"/>
</dbReference>
<comment type="caution">
    <text evidence="2">The sequence shown here is derived from an EMBL/GenBank/DDBJ whole genome shotgun (WGS) entry which is preliminary data.</text>
</comment>
<dbReference type="PANTHER" id="PTHR43802:SF1">
    <property type="entry name" value="IP11341P-RELATED"/>
    <property type="match status" value="1"/>
</dbReference>
<dbReference type="Pfam" id="PF00378">
    <property type="entry name" value="ECH_1"/>
    <property type="match status" value="1"/>
</dbReference>
<evidence type="ECO:0000313" key="3">
    <source>
        <dbReference type="Proteomes" id="UP000653411"/>
    </source>
</evidence>